<evidence type="ECO:0000256" key="4">
    <source>
        <dbReference type="SAM" id="MobiDB-lite"/>
    </source>
</evidence>
<gene>
    <name evidence="7" type="ORF">SI7747_02002678</name>
</gene>
<feature type="compositionally biased region" description="Polar residues" evidence="4">
    <location>
        <begin position="419"/>
        <end position="443"/>
    </location>
</feature>
<dbReference type="EMBL" id="CACRZD030000002">
    <property type="protein sequence ID" value="CAA6656138.1"/>
    <property type="molecule type" value="Genomic_DNA"/>
</dbReference>
<organism evidence="7">
    <name type="scientific">Spirodela intermedia</name>
    <name type="common">Intermediate duckweed</name>
    <dbReference type="NCBI Taxonomy" id="51605"/>
    <lineage>
        <taxon>Eukaryota</taxon>
        <taxon>Viridiplantae</taxon>
        <taxon>Streptophyta</taxon>
        <taxon>Embryophyta</taxon>
        <taxon>Tracheophyta</taxon>
        <taxon>Spermatophyta</taxon>
        <taxon>Magnoliopsida</taxon>
        <taxon>Liliopsida</taxon>
        <taxon>Araceae</taxon>
        <taxon>Lemnoideae</taxon>
        <taxon>Spirodela</taxon>
    </lineage>
</organism>
<evidence type="ECO:0000256" key="1">
    <source>
        <dbReference type="ARBA" id="ARBA00007447"/>
    </source>
</evidence>
<dbReference type="InterPro" id="IPR033121">
    <property type="entry name" value="PEPTIDASE_A1"/>
</dbReference>
<protein>
    <recommendedName>
        <fullName evidence="6">Peptidase A1 domain-containing protein</fullName>
    </recommendedName>
</protein>
<evidence type="ECO:0000259" key="6">
    <source>
        <dbReference type="PROSITE" id="PS51767"/>
    </source>
</evidence>
<reference evidence="7 8" key="1">
    <citation type="submission" date="2019-12" db="EMBL/GenBank/DDBJ databases">
        <authorList>
            <person name="Scholz U."/>
            <person name="Mascher M."/>
            <person name="Fiebig A."/>
        </authorList>
    </citation>
    <scope>NUCLEOTIDE SEQUENCE</scope>
</reference>
<dbReference type="InterPro" id="IPR032861">
    <property type="entry name" value="TAXi_N"/>
</dbReference>
<evidence type="ECO:0000256" key="3">
    <source>
        <dbReference type="ARBA" id="ARBA00022801"/>
    </source>
</evidence>
<dbReference type="PROSITE" id="PS51767">
    <property type="entry name" value="PEPTIDASE_A1"/>
    <property type="match status" value="1"/>
</dbReference>
<dbReference type="AlphaFoldDB" id="A0A7I8IEB5"/>
<name>A0A7I8IEB5_SPIIN</name>
<feature type="domain" description="Peptidase A1" evidence="6">
    <location>
        <begin position="87"/>
        <end position="441"/>
    </location>
</feature>
<keyword evidence="2" id="KW-0645">Protease</keyword>
<dbReference type="Proteomes" id="UP001189122">
    <property type="component" value="Unassembled WGS sequence"/>
</dbReference>
<dbReference type="PANTHER" id="PTHR47967:SF26">
    <property type="entry name" value="PEPTIDASE A1 DOMAIN-CONTAINING PROTEIN"/>
    <property type="match status" value="1"/>
</dbReference>
<keyword evidence="5" id="KW-0732">Signal</keyword>
<evidence type="ECO:0000256" key="2">
    <source>
        <dbReference type="ARBA" id="ARBA00022670"/>
    </source>
</evidence>
<dbReference type="Pfam" id="PF14543">
    <property type="entry name" value="TAXi_N"/>
    <property type="match status" value="1"/>
</dbReference>
<sequence length="470" mass="50958">MAPLRRLCVIPLLLLTCLLSSAEPPPLLLPLSHVLRSSKNTTHPNHRLHLLRAASLRSAARHRHHRSHGHGRRHREVSLPLFPGSDYTLSFSIGLRSARTVELYMDTGSDLVWFPCAPFECILCEGKPGYPPLPGSMKLPTASRVPCHSLSCSAAHSSLPSSDLCAIAGCPLETIETSTCSAFPCPAFYYAYGDGSLIAHLRQDHLAIPAGATSPLHLGNFTFGCATTALAEPVGVAGFGRGVLSLPAQLSRLSPHLGRQFSYCLASHSFEKQKLHRPSTLILGRSGSSPGTEKPFVYTPMLYNPKHPYFYTVGLEAVSVGRRRMAAPPDLRRIEEEFNRRMVSGGGRKRAAGAETETGLGPCFYEHGGRRGVPSVVLHFSGNATVALPRRNYYLRFDFRGTKVGCLMLMSSGYGGEGRNQTGLRGPSATFSNRGSRLSTTSGPEGWLRPAALYHPLGLSLSRGWRPLTG</sequence>
<comment type="similarity">
    <text evidence="1">Belongs to the peptidase A1 family.</text>
</comment>
<evidence type="ECO:0000256" key="5">
    <source>
        <dbReference type="SAM" id="SignalP"/>
    </source>
</evidence>
<feature type="signal peptide" evidence="5">
    <location>
        <begin position="1"/>
        <end position="22"/>
    </location>
</feature>
<evidence type="ECO:0000313" key="8">
    <source>
        <dbReference type="Proteomes" id="UP001189122"/>
    </source>
</evidence>
<keyword evidence="8" id="KW-1185">Reference proteome</keyword>
<dbReference type="GO" id="GO:0005576">
    <property type="term" value="C:extracellular region"/>
    <property type="evidence" value="ECO:0007669"/>
    <property type="project" value="TreeGrafter"/>
</dbReference>
<dbReference type="EMBL" id="LR743589">
    <property type="protein sequence ID" value="CAA2616459.1"/>
    <property type="molecule type" value="Genomic_DNA"/>
</dbReference>
<proteinExistence type="inferred from homology"/>
<feature type="region of interest" description="Disordered" evidence="4">
    <location>
        <begin position="417"/>
        <end position="443"/>
    </location>
</feature>
<evidence type="ECO:0000313" key="7">
    <source>
        <dbReference type="EMBL" id="CAA2616459.1"/>
    </source>
</evidence>
<dbReference type="FunFam" id="2.40.70.10:FF:000055">
    <property type="entry name" value="Probable aspartyl protease At4g16563"/>
    <property type="match status" value="1"/>
</dbReference>
<accession>A0A7I8IEB5</accession>
<dbReference type="PANTHER" id="PTHR47967">
    <property type="entry name" value="OS07G0603500 PROTEIN-RELATED"/>
    <property type="match status" value="1"/>
</dbReference>
<keyword evidence="3" id="KW-0378">Hydrolase</keyword>
<feature type="chain" id="PRO_5029822220" description="Peptidase A1 domain-containing protein" evidence="5">
    <location>
        <begin position="23"/>
        <end position="470"/>
    </location>
</feature>
<dbReference type="Gene3D" id="2.40.70.10">
    <property type="entry name" value="Acid Proteases"/>
    <property type="match status" value="2"/>
</dbReference>
<dbReference type="InterPro" id="IPR051708">
    <property type="entry name" value="Plant_Aspart_Prot_A1"/>
</dbReference>
<dbReference type="SUPFAM" id="SSF50630">
    <property type="entry name" value="Acid proteases"/>
    <property type="match status" value="1"/>
</dbReference>
<dbReference type="InterPro" id="IPR021109">
    <property type="entry name" value="Peptidase_aspartic_dom_sf"/>
</dbReference>
<dbReference type="GO" id="GO:0006508">
    <property type="term" value="P:proteolysis"/>
    <property type="evidence" value="ECO:0007669"/>
    <property type="project" value="UniProtKB-KW"/>
</dbReference>
<dbReference type="GO" id="GO:0008233">
    <property type="term" value="F:peptidase activity"/>
    <property type="evidence" value="ECO:0007669"/>
    <property type="project" value="UniProtKB-KW"/>
</dbReference>